<dbReference type="InterPro" id="IPR006525">
    <property type="entry name" value="Cystatin-related_pln"/>
</dbReference>
<organism evidence="4 5">
    <name type="scientific">Capsicum annuum</name>
    <name type="common">Capsicum pepper</name>
    <dbReference type="NCBI Taxonomy" id="4072"/>
    <lineage>
        <taxon>Eukaryota</taxon>
        <taxon>Viridiplantae</taxon>
        <taxon>Streptophyta</taxon>
        <taxon>Embryophyta</taxon>
        <taxon>Tracheophyta</taxon>
        <taxon>Spermatophyta</taxon>
        <taxon>Magnoliopsida</taxon>
        <taxon>eudicotyledons</taxon>
        <taxon>Gunneridae</taxon>
        <taxon>Pentapetalae</taxon>
        <taxon>asterids</taxon>
        <taxon>lamiids</taxon>
        <taxon>Solanales</taxon>
        <taxon>Solanaceae</taxon>
        <taxon>Solanoideae</taxon>
        <taxon>Capsiceae</taxon>
        <taxon>Capsicum</taxon>
    </lineage>
</organism>
<dbReference type="GO" id="GO:0004869">
    <property type="term" value="F:cysteine-type endopeptidase inhibitor activity"/>
    <property type="evidence" value="ECO:0007669"/>
    <property type="project" value="UniProtKB-KW"/>
</dbReference>
<name>A0A2G2Z7R7_CAPAN</name>
<dbReference type="Proteomes" id="UP000222542">
    <property type="component" value="Unassembled WGS sequence"/>
</dbReference>
<protein>
    <recommendedName>
        <fullName evidence="3">Cystatin domain-containing protein</fullName>
    </recommendedName>
</protein>
<dbReference type="InterPro" id="IPR006462">
    <property type="entry name" value="MS5"/>
</dbReference>
<dbReference type="CDD" id="cd00042">
    <property type="entry name" value="CY"/>
    <property type="match status" value="1"/>
</dbReference>
<evidence type="ECO:0000313" key="5">
    <source>
        <dbReference type="Proteomes" id="UP000222542"/>
    </source>
</evidence>
<evidence type="ECO:0000256" key="2">
    <source>
        <dbReference type="ARBA" id="ARBA00022704"/>
    </source>
</evidence>
<reference evidence="4 5" key="1">
    <citation type="journal article" date="2014" name="Nat. Genet.">
        <title>Genome sequence of the hot pepper provides insights into the evolution of pungency in Capsicum species.</title>
        <authorList>
            <person name="Kim S."/>
            <person name="Park M."/>
            <person name="Yeom S.I."/>
            <person name="Kim Y.M."/>
            <person name="Lee J.M."/>
            <person name="Lee H.A."/>
            <person name="Seo E."/>
            <person name="Choi J."/>
            <person name="Cheong K."/>
            <person name="Kim K.T."/>
            <person name="Jung K."/>
            <person name="Lee G.W."/>
            <person name="Oh S.K."/>
            <person name="Bae C."/>
            <person name="Kim S.B."/>
            <person name="Lee H.Y."/>
            <person name="Kim S.Y."/>
            <person name="Kim M.S."/>
            <person name="Kang B.C."/>
            <person name="Jo Y.D."/>
            <person name="Yang H.B."/>
            <person name="Jeong H.J."/>
            <person name="Kang W.H."/>
            <person name="Kwon J.K."/>
            <person name="Shin C."/>
            <person name="Lim J.Y."/>
            <person name="Park J.H."/>
            <person name="Huh J.H."/>
            <person name="Kim J.S."/>
            <person name="Kim B.D."/>
            <person name="Cohen O."/>
            <person name="Paran I."/>
            <person name="Suh M.C."/>
            <person name="Lee S.B."/>
            <person name="Kim Y.K."/>
            <person name="Shin Y."/>
            <person name="Noh S.J."/>
            <person name="Park J."/>
            <person name="Seo Y.S."/>
            <person name="Kwon S.Y."/>
            <person name="Kim H.A."/>
            <person name="Park J.M."/>
            <person name="Kim H.J."/>
            <person name="Choi S.B."/>
            <person name="Bosland P.W."/>
            <person name="Reeves G."/>
            <person name="Jo S.H."/>
            <person name="Lee B.W."/>
            <person name="Cho H.T."/>
            <person name="Choi H.S."/>
            <person name="Lee M.S."/>
            <person name="Yu Y."/>
            <person name="Do Choi Y."/>
            <person name="Park B.S."/>
            <person name="van Deynze A."/>
            <person name="Ashrafi H."/>
            <person name="Hill T."/>
            <person name="Kim W.T."/>
            <person name="Pai H.S."/>
            <person name="Ahn H.K."/>
            <person name="Yeam I."/>
            <person name="Giovannoni J.J."/>
            <person name="Rose J.K."/>
            <person name="Sorensen I."/>
            <person name="Lee S.J."/>
            <person name="Kim R.W."/>
            <person name="Choi I.Y."/>
            <person name="Choi B.S."/>
            <person name="Lim J.S."/>
            <person name="Lee Y.H."/>
            <person name="Choi D."/>
        </authorList>
    </citation>
    <scope>NUCLEOTIDE SEQUENCE [LARGE SCALE GENOMIC DNA]</scope>
    <source>
        <strain evidence="5">cv. CM334</strain>
    </source>
</reference>
<dbReference type="Gramene" id="PHT78047">
    <property type="protein sequence ID" value="PHT78047"/>
    <property type="gene ID" value="T459_16099"/>
</dbReference>
<evidence type="ECO:0000256" key="1">
    <source>
        <dbReference type="ARBA" id="ARBA00022690"/>
    </source>
</evidence>
<gene>
    <name evidence="4" type="ORF">T459_16099</name>
</gene>
<dbReference type="Gene3D" id="3.10.450.10">
    <property type="match status" value="1"/>
</dbReference>
<dbReference type="PANTHER" id="PTHR31260:SF61">
    <property type="entry name" value="MULTICYSTATIN-LIKE ISOFORM X1"/>
    <property type="match status" value="1"/>
</dbReference>
<dbReference type="InterPro" id="IPR046350">
    <property type="entry name" value="Cystatin_sf"/>
</dbReference>
<keyword evidence="1" id="KW-0646">Protease inhibitor</keyword>
<evidence type="ECO:0000313" key="4">
    <source>
        <dbReference type="EMBL" id="PHT78047.1"/>
    </source>
</evidence>
<feature type="domain" description="Cystatin" evidence="3">
    <location>
        <begin position="82"/>
        <end position="143"/>
    </location>
</feature>
<dbReference type="SUPFAM" id="SSF54403">
    <property type="entry name" value="Cystatin/monellin"/>
    <property type="match status" value="1"/>
</dbReference>
<accession>A0A2G2Z7R7</accession>
<dbReference type="EMBL" id="AYRZ02000006">
    <property type="protein sequence ID" value="PHT78047.1"/>
    <property type="molecule type" value="Genomic_DNA"/>
</dbReference>
<dbReference type="Pfam" id="PF00031">
    <property type="entry name" value="Cystatin"/>
    <property type="match status" value="1"/>
</dbReference>
<dbReference type="NCBIfam" id="TIGR01638">
    <property type="entry name" value="Atha_cystat_rel"/>
    <property type="match status" value="1"/>
</dbReference>
<reference evidence="4 5" key="2">
    <citation type="journal article" date="2017" name="Genome Biol.">
        <title>New reference genome sequences of hot pepper reveal the massive evolution of plant disease-resistance genes by retroduplication.</title>
        <authorList>
            <person name="Kim S."/>
            <person name="Park J."/>
            <person name="Yeom S.I."/>
            <person name="Kim Y.M."/>
            <person name="Seo E."/>
            <person name="Kim K.T."/>
            <person name="Kim M.S."/>
            <person name="Lee J.M."/>
            <person name="Cheong K."/>
            <person name="Shin H.S."/>
            <person name="Kim S.B."/>
            <person name="Han K."/>
            <person name="Lee J."/>
            <person name="Park M."/>
            <person name="Lee H.A."/>
            <person name="Lee H.Y."/>
            <person name="Lee Y."/>
            <person name="Oh S."/>
            <person name="Lee J.H."/>
            <person name="Choi E."/>
            <person name="Choi E."/>
            <person name="Lee S.E."/>
            <person name="Jeon J."/>
            <person name="Kim H."/>
            <person name="Choi G."/>
            <person name="Song H."/>
            <person name="Lee J."/>
            <person name="Lee S.C."/>
            <person name="Kwon J.K."/>
            <person name="Lee H.Y."/>
            <person name="Koo N."/>
            <person name="Hong Y."/>
            <person name="Kim R.W."/>
            <person name="Kang W.H."/>
            <person name="Huh J.H."/>
            <person name="Kang B.C."/>
            <person name="Yang T.J."/>
            <person name="Lee Y.H."/>
            <person name="Bennetzen J.L."/>
            <person name="Choi D."/>
        </authorList>
    </citation>
    <scope>NUCLEOTIDE SEQUENCE [LARGE SCALE GENOMIC DNA]</scope>
    <source>
        <strain evidence="5">cv. CM334</strain>
    </source>
</reference>
<keyword evidence="2" id="KW-0789">Thiol protease inhibitor</keyword>
<dbReference type="AlphaFoldDB" id="A0A2G2Z7R7"/>
<sequence length="186" mass="21729">MSSSKRTDLEEREMQKKLEEDIAMEKRRVVPYYDIDPEEYDRQAKESDGFHVTVIKPSIRNWPVSTLPSGVPFIFPLQGVENDPKIIEMSQLAIDKYNLAKGRDYKFVKILKANRMLVAGMLYYITFVSKDNNNDKNEDTFQAQVESKPGGAINEVDFWRLKGDEIPPDYDANKYRLKYNPRTYDD</sequence>
<dbReference type="InterPro" id="IPR000010">
    <property type="entry name" value="Cystatin_dom"/>
</dbReference>
<proteinExistence type="predicted"/>
<evidence type="ECO:0000259" key="3">
    <source>
        <dbReference type="Pfam" id="PF00031"/>
    </source>
</evidence>
<comment type="caution">
    <text evidence="4">The sequence shown here is derived from an EMBL/GenBank/DDBJ whole genome shotgun (WGS) entry which is preliminary data.</text>
</comment>
<dbReference type="PANTHER" id="PTHR31260">
    <property type="entry name" value="CYSTATIN/MONELLIN SUPERFAMILY PROTEIN"/>
    <property type="match status" value="1"/>
</dbReference>
<keyword evidence="5" id="KW-1185">Reference proteome</keyword>